<keyword evidence="2" id="KW-1185">Reference proteome</keyword>
<comment type="caution">
    <text evidence="1">The sequence shown here is derived from an EMBL/GenBank/DDBJ whole genome shotgun (WGS) entry which is preliminary data.</text>
</comment>
<organism evidence="1 2">
    <name type="scientific">Parasponia andersonii</name>
    <name type="common">Sponia andersonii</name>
    <dbReference type="NCBI Taxonomy" id="3476"/>
    <lineage>
        <taxon>Eukaryota</taxon>
        <taxon>Viridiplantae</taxon>
        <taxon>Streptophyta</taxon>
        <taxon>Embryophyta</taxon>
        <taxon>Tracheophyta</taxon>
        <taxon>Spermatophyta</taxon>
        <taxon>Magnoliopsida</taxon>
        <taxon>eudicotyledons</taxon>
        <taxon>Gunneridae</taxon>
        <taxon>Pentapetalae</taxon>
        <taxon>rosids</taxon>
        <taxon>fabids</taxon>
        <taxon>Rosales</taxon>
        <taxon>Cannabaceae</taxon>
        <taxon>Parasponia</taxon>
    </lineage>
</organism>
<protein>
    <submittedName>
        <fullName evidence="1">Uncharacterized protein</fullName>
    </submittedName>
</protein>
<reference evidence="2" key="1">
    <citation type="submission" date="2016-06" db="EMBL/GenBank/DDBJ databases">
        <title>Parallel loss of symbiosis genes in relatives of nitrogen-fixing non-legume Parasponia.</title>
        <authorList>
            <person name="Van Velzen R."/>
            <person name="Holmer R."/>
            <person name="Bu F."/>
            <person name="Rutten L."/>
            <person name="Van Zeijl A."/>
            <person name="Liu W."/>
            <person name="Santuari L."/>
            <person name="Cao Q."/>
            <person name="Sharma T."/>
            <person name="Shen D."/>
            <person name="Roswanjaya Y."/>
            <person name="Wardhani T."/>
            <person name="Kalhor M.S."/>
            <person name="Jansen J."/>
            <person name="Van den Hoogen J."/>
            <person name="Gungor B."/>
            <person name="Hartog M."/>
            <person name="Hontelez J."/>
            <person name="Verver J."/>
            <person name="Yang W.-C."/>
            <person name="Schijlen E."/>
            <person name="Repin R."/>
            <person name="Schilthuizen M."/>
            <person name="Schranz E."/>
            <person name="Heidstra R."/>
            <person name="Miyata K."/>
            <person name="Fedorova E."/>
            <person name="Kohlen W."/>
            <person name="Bisseling T."/>
            <person name="Smit S."/>
            <person name="Geurts R."/>
        </authorList>
    </citation>
    <scope>NUCLEOTIDE SEQUENCE [LARGE SCALE GENOMIC DNA]</scope>
    <source>
        <strain evidence="2">cv. WU1-14</strain>
    </source>
</reference>
<evidence type="ECO:0000313" key="1">
    <source>
        <dbReference type="EMBL" id="PON70927.1"/>
    </source>
</evidence>
<name>A0A2P5DCB9_PARAD</name>
<proteinExistence type="predicted"/>
<sequence>MSPLPNDPNVQKVHAGLALSLAGLYFVTKLLEGYSQSVEYSVVDSQVVSFGLLCYLEARSREKVPFDRKFGFLTTVGGIKGIQQNILKKI</sequence>
<dbReference type="OrthoDB" id="10375816at2759"/>
<gene>
    <name evidence="1" type="ORF">PanWU01x14_076370</name>
</gene>
<dbReference type="Proteomes" id="UP000237105">
    <property type="component" value="Unassembled WGS sequence"/>
</dbReference>
<accession>A0A2P5DCB9</accession>
<dbReference type="EMBL" id="JXTB01000047">
    <property type="protein sequence ID" value="PON70927.1"/>
    <property type="molecule type" value="Genomic_DNA"/>
</dbReference>
<evidence type="ECO:0000313" key="2">
    <source>
        <dbReference type="Proteomes" id="UP000237105"/>
    </source>
</evidence>
<dbReference type="AlphaFoldDB" id="A0A2P5DCB9"/>